<keyword evidence="3 5" id="KW-0808">Transferase</keyword>
<dbReference type="GO" id="GO:0010326">
    <property type="term" value="F:methionine-oxo-acid transaminase activity"/>
    <property type="evidence" value="ECO:0007669"/>
    <property type="project" value="UniProtKB-EC"/>
</dbReference>
<feature type="domain" description="Aminotransferase class I/classII large" evidence="6">
    <location>
        <begin position="24"/>
        <end position="379"/>
    </location>
</feature>
<name>A0ABZ3IH49_9FIRM</name>
<reference evidence="7" key="1">
    <citation type="submission" date="2024-05" db="EMBL/GenBank/DDBJ databases">
        <title>Isolation and characterization of Sporomusa carbonis sp. nov., a carboxydotrophic hydrogenogen in the genus of Sporomusa isolated from a charcoal burning pile.</title>
        <authorList>
            <person name="Boeer T."/>
            <person name="Rosenbaum F."/>
            <person name="Eysell L."/>
            <person name="Mueller V."/>
            <person name="Daniel R."/>
            <person name="Poehlein A."/>
        </authorList>
    </citation>
    <scope>NUCLEOTIDE SEQUENCE [LARGE SCALE GENOMIC DNA]</scope>
    <source>
        <strain evidence="7">DSM 10669</strain>
    </source>
</reference>
<evidence type="ECO:0000313" key="7">
    <source>
        <dbReference type="EMBL" id="XFO65002.1"/>
    </source>
</evidence>
<evidence type="ECO:0000259" key="6">
    <source>
        <dbReference type="Pfam" id="PF00155"/>
    </source>
</evidence>
<accession>A0ABZ3IH49</accession>
<gene>
    <name evidence="7" type="primary">ybdL_2</name>
    <name evidence="7" type="ORF">SPSIL_011110</name>
</gene>
<dbReference type="Proteomes" id="UP000216752">
    <property type="component" value="Chromosome"/>
</dbReference>
<evidence type="ECO:0000256" key="5">
    <source>
        <dbReference type="RuleBase" id="RU000481"/>
    </source>
</evidence>
<evidence type="ECO:0000256" key="3">
    <source>
        <dbReference type="ARBA" id="ARBA00022679"/>
    </source>
</evidence>
<sequence>MLSQRIQNIDFPVFGRIAALARNKDVIRLDAGEPDFPAPALIKDAAVAAIAADYNQYAPVPGLEELRRGIAAKIQEREGMVFEPLSQITVCCGATEGLAAAFLAIVNPGDEVILLEPAYTVYTPDVLLCGGSPVYVKLSPPEFRIERHKLEAAVSPRTKAIIINSPHNPTGRIYSQEELSVIAEFCLRHNLIAITDEVYEELTYDGVKMERLWKIPGMEERTIIVSGFSKTFSVTGWRLGYVVAPVLLSRGVQLAHNYLTVGTAAPLQRAAVTASQMPADYYRTLAALLQQRRDILLDGLRKVGFECRCPQGGYFILADCSRFGWQDDWSLAQYLIEEIGVAAIPLSGFYKKYPADNPVFLRFAFCKREETIRTAVERLQRLKLKVK</sequence>
<keyword evidence="2 5" id="KW-0032">Aminotransferase</keyword>
<dbReference type="Pfam" id="PF00155">
    <property type="entry name" value="Aminotran_1_2"/>
    <property type="match status" value="1"/>
</dbReference>
<dbReference type="InterPro" id="IPR004838">
    <property type="entry name" value="NHTrfase_class1_PyrdxlP-BS"/>
</dbReference>
<dbReference type="CDD" id="cd00609">
    <property type="entry name" value="AAT_like"/>
    <property type="match status" value="1"/>
</dbReference>
<dbReference type="Gene3D" id="3.90.1150.10">
    <property type="entry name" value="Aspartate Aminotransferase, domain 1"/>
    <property type="match status" value="1"/>
</dbReference>
<dbReference type="InterPro" id="IPR015422">
    <property type="entry name" value="PyrdxlP-dep_Trfase_small"/>
</dbReference>
<dbReference type="InterPro" id="IPR004839">
    <property type="entry name" value="Aminotransferase_I/II_large"/>
</dbReference>
<dbReference type="InterPro" id="IPR015424">
    <property type="entry name" value="PyrdxlP-dep_Trfase"/>
</dbReference>
<keyword evidence="8" id="KW-1185">Reference proteome</keyword>
<dbReference type="InterPro" id="IPR051326">
    <property type="entry name" value="Kynurenine-oxoglutarate_AT"/>
</dbReference>
<dbReference type="SUPFAM" id="SSF53383">
    <property type="entry name" value="PLP-dependent transferases"/>
    <property type="match status" value="1"/>
</dbReference>
<dbReference type="EMBL" id="CP155573">
    <property type="protein sequence ID" value="XFO65002.1"/>
    <property type="molecule type" value="Genomic_DNA"/>
</dbReference>
<dbReference type="InterPro" id="IPR015421">
    <property type="entry name" value="PyrdxlP-dep_Trfase_major"/>
</dbReference>
<organism evidence="7 8">
    <name type="scientific">Sporomusa silvacetica DSM 10669</name>
    <dbReference type="NCBI Taxonomy" id="1123289"/>
    <lineage>
        <taxon>Bacteria</taxon>
        <taxon>Bacillati</taxon>
        <taxon>Bacillota</taxon>
        <taxon>Negativicutes</taxon>
        <taxon>Selenomonadales</taxon>
        <taxon>Sporomusaceae</taxon>
        <taxon>Sporomusa</taxon>
    </lineage>
</organism>
<comment type="similarity">
    <text evidence="5">Belongs to the class-I pyridoxal-phosphate-dependent aminotransferase family.</text>
</comment>
<protein>
    <recommendedName>
        <fullName evidence="5">Aminotransferase</fullName>
        <ecNumber evidence="5">2.6.1.-</ecNumber>
    </recommendedName>
</protein>
<dbReference type="Gene3D" id="3.40.640.10">
    <property type="entry name" value="Type I PLP-dependent aspartate aminotransferase-like (Major domain)"/>
    <property type="match status" value="1"/>
</dbReference>
<proteinExistence type="inferred from homology"/>
<keyword evidence="4" id="KW-0663">Pyridoxal phosphate</keyword>
<evidence type="ECO:0000256" key="1">
    <source>
        <dbReference type="ARBA" id="ARBA00001933"/>
    </source>
</evidence>
<dbReference type="EC" id="2.6.1.-" evidence="5"/>
<dbReference type="PANTHER" id="PTHR43807">
    <property type="entry name" value="FI04487P"/>
    <property type="match status" value="1"/>
</dbReference>
<comment type="cofactor">
    <cofactor evidence="1 5">
        <name>pyridoxal 5'-phosphate</name>
        <dbReference type="ChEBI" id="CHEBI:597326"/>
    </cofactor>
</comment>
<evidence type="ECO:0000313" key="8">
    <source>
        <dbReference type="Proteomes" id="UP000216752"/>
    </source>
</evidence>
<dbReference type="PROSITE" id="PS00105">
    <property type="entry name" value="AA_TRANSFER_CLASS_1"/>
    <property type="match status" value="1"/>
</dbReference>
<evidence type="ECO:0000256" key="4">
    <source>
        <dbReference type="ARBA" id="ARBA00022898"/>
    </source>
</evidence>
<evidence type="ECO:0000256" key="2">
    <source>
        <dbReference type="ARBA" id="ARBA00022576"/>
    </source>
</evidence>
<dbReference type="PANTHER" id="PTHR43807:SF20">
    <property type="entry name" value="FI04487P"/>
    <property type="match status" value="1"/>
</dbReference>